<sequence>MFLFVLFFEFFLNKLLSNRLFYELFFYICDDMLFVKLIHI</sequence>
<reference evidence="1 2" key="1">
    <citation type="submission" date="2017-05" db="EMBL/GenBank/DDBJ databases">
        <authorList>
            <person name="Varghese N."/>
            <person name="Submissions S."/>
        </authorList>
    </citation>
    <scope>NUCLEOTIDE SEQUENCE [LARGE SCALE GENOMIC DNA]</scope>
    <source>
        <strain evidence="1 2">DSM 29982</strain>
    </source>
</reference>
<protein>
    <submittedName>
        <fullName evidence="1">Uncharacterized protein</fullName>
    </submittedName>
</protein>
<accession>A0A521FDL6</accession>
<name>A0A521FDL6_9FLAO</name>
<dbReference type="EMBL" id="FXTQ01000009">
    <property type="protein sequence ID" value="SMO93721.1"/>
    <property type="molecule type" value="Genomic_DNA"/>
</dbReference>
<dbReference type="AlphaFoldDB" id="A0A521FDL6"/>
<gene>
    <name evidence="1" type="ORF">SAMN06265220_1098</name>
</gene>
<evidence type="ECO:0000313" key="2">
    <source>
        <dbReference type="Proteomes" id="UP000319267"/>
    </source>
</evidence>
<proteinExistence type="predicted"/>
<evidence type="ECO:0000313" key="1">
    <source>
        <dbReference type="EMBL" id="SMO93721.1"/>
    </source>
</evidence>
<dbReference type="Proteomes" id="UP000319267">
    <property type="component" value="Unassembled WGS sequence"/>
</dbReference>
<keyword evidence="2" id="KW-1185">Reference proteome</keyword>
<organism evidence="1 2">
    <name type="scientific">Flavobacterium nitrogenifigens</name>
    <dbReference type="NCBI Taxonomy" id="1617283"/>
    <lineage>
        <taxon>Bacteria</taxon>
        <taxon>Pseudomonadati</taxon>
        <taxon>Bacteroidota</taxon>
        <taxon>Flavobacteriia</taxon>
        <taxon>Flavobacteriales</taxon>
        <taxon>Flavobacteriaceae</taxon>
        <taxon>Flavobacterium</taxon>
    </lineage>
</organism>